<evidence type="ECO:0000313" key="2">
    <source>
        <dbReference type="EMBL" id="KAH3746880.1"/>
    </source>
</evidence>
<proteinExistence type="predicted"/>
<dbReference type="Proteomes" id="UP000828390">
    <property type="component" value="Unassembled WGS sequence"/>
</dbReference>
<gene>
    <name evidence="2" type="ORF">DPMN_181297</name>
</gene>
<dbReference type="AlphaFoldDB" id="A0A9D4DE63"/>
<dbReference type="EMBL" id="JAIWYP010000010">
    <property type="protein sequence ID" value="KAH3746880.1"/>
    <property type="molecule type" value="Genomic_DNA"/>
</dbReference>
<evidence type="ECO:0000256" key="1">
    <source>
        <dbReference type="SAM" id="MobiDB-lite"/>
    </source>
</evidence>
<sequence length="136" mass="15542">MEFCFVGPFAKDGPKPALKKEEGWAWGWQLHPVKKMLATETTTMEQATNGARSEADQATGLMKDGDQSRKDVPTPIVELLTPKRWIRVGCWNVRTIYQTGKLAQVVSELNQTETGMDWLWQAEGEFRRSHHLVRKN</sequence>
<reference evidence="2" key="2">
    <citation type="submission" date="2020-11" db="EMBL/GenBank/DDBJ databases">
        <authorList>
            <person name="McCartney M.A."/>
            <person name="Auch B."/>
            <person name="Kono T."/>
            <person name="Mallez S."/>
            <person name="Becker A."/>
            <person name="Gohl D.M."/>
            <person name="Silverstein K.A.T."/>
            <person name="Koren S."/>
            <person name="Bechman K.B."/>
            <person name="Herman A."/>
            <person name="Abrahante J.E."/>
            <person name="Garbe J."/>
        </authorList>
    </citation>
    <scope>NUCLEOTIDE SEQUENCE</scope>
    <source>
        <strain evidence="2">Duluth1</strain>
        <tissue evidence="2">Whole animal</tissue>
    </source>
</reference>
<protein>
    <submittedName>
        <fullName evidence="2">Uncharacterized protein</fullName>
    </submittedName>
</protein>
<reference evidence="2" key="1">
    <citation type="journal article" date="2019" name="bioRxiv">
        <title>The Genome of the Zebra Mussel, Dreissena polymorpha: A Resource for Invasive Species Research.</title>
        <authorList>
            <person name="McCartney M.A."/>
            <person name="Auch B."/>
            <person name="Kono T."/>
            <person name="Mallez S."/>
            <person name="Zhang Y."/>
            <person name="Obille A."/>
            <person name="Becker A."/>
            <person name="Abrahante J.E."/>
            <person name="Garbe J."/>
            <person name="Badalamenti J.P."/>
            <person name="Herman A."/>
            <person name="Mangelson H."/>
            <person name="Liachko I."/>
            <person name="Sullivan S."/>
            <person name="Sone E.D."/>
            <person name="Koren S."/>
            <person name="Silverstein K.A.T."/>
            <person name="Beckman K.B."/>
            <person name="Gohl D.M."/>
        </authorList>
    </citation>
    <scope>NUCLEOTIDE SEQUENCE</scope>
    <source>
        <strain evidence="2">Duluth1</strain>
        <tissue evidence="2">Whole animal</tissue>
    </source>
</reference>
<accession>A0A9D4DE63</accession>
<comment type="caution">
    <text evidence="2">The sequence shown here is derived from an EMBL/GenBank/DDBJ whole genome shotgun (WGS) entry which is preliminary data.</text>
</comment>
<name>A0A9D4DE63_DREPO</name>
<keyword evidence="3" id="KW-1185">Reference proteome</keyword>
<evidence type="ECO:0000313" key="3">
    <source>
        <dbReference type="Proteomes" id="UP000828390"/>
    </source>
</evidence>
<organism evidence="2 3">
    <name type="scientific">Dreissena polymorpha</name>
    <name type="common">Zebra mussel</name>
    <name type="synonym">Mytilus polymorpha</name>
    <dbReference type="NCBI Taxonomy" id="45954"/>
    <lineage>
        <taxon>Eukaryota</taxon>
        <taxon>Metazoa</taxon>
        <taxon>Spiralia</taxon>
        <taxon>Lophotrochozoa</taxon>
        <taxon>Mollusca</taxon>
        <taxon>Bivalvia</taxon>
        <taxon>Autobranchia</taxon>
        <taxon>Heteroconchia</taxon>
        <taxon>Euheterodonta</taxon>
        <taxon>Imparidentia</taxon>
        <taxon>Neoheterodontei</taxon>
        <taxon>Myida</taxon>
        <taxon>Dreissenoidea</taxon>
        <taxon>Dreissenidae</taxon>
        <taxon>Dreissena</taxon>
    </lineage>
</organism>
<feature type="region of interest" description="Disordered" evidence="1">
    <location>
        <begin position="44"/>
        <end position="71"/>
    </location>
</feature>